<name>A0AAW9DMX3_ACIAO</name>
<organism evidence="1 2">
    <name type="scientific">Acidiphilium acidophilum</name>
    <name type="common">Thiobacillus acidophilus</name>
    <dbReference type="NCBI Taxonomy" id="76588"/>
    <lineage>
        <taxon>Bacteria</taxon>
        <taxon>Pseudomonadati</taxon>
        <taxon>Pseudomonadota</taxon>
        <taxon>Alphaproteobacteria</taxon>
        <taxon>Acetobacterales</taxon>
        <taxon>Acidocellaceae</taxon>
        <taxon>Acidiphilium</taxon>
    </lineage>
</organism>
<comment type="caution">
    <text evidence="1">The sequence shown here is derived from an EMBL/GenBank/DDBJ whole genome shotgun (WGS) entry which is preliminary data.</text>
</comment>
<evidence type="ECO:0000313" key="1">
    <source>
        <dbReference type="EMBL" id="MDX5929692.1"/>
    </source>
</evidence>
<proteinExistence type="predicted"/>
<evidence type="ECO:0000313" key="2">
    <source>
        <dbReference type="Proteomes" id="UP001279553"/>
    </source>
</evidence>
<sequence length="68" mass="7629">MDAASSGTSTASQYRFNEIAEPIAKGIGNAKAQTYRDTDGMKYWDAIVRIAQIYRTDLPDPLRPHRLN</sequence>
<dbReference type="Proteomes" id="UP001279553">
    <property type="component" value="Unassembled WGS sequence"/>
</dbReference>
<keyword evidence="2" id="KW-1185">Reference proteome</keyword>
<protein>
    <submittedName>
        <fullName evidence="1">Uncharacterized protein</fullName>
    </submittedName>
</protein>
<dbReference type="AlphaFoldDB" id="A0AAW9DMX3"/>
<reference evidence="1 2" key="1">
    <citation type="submission" date="2023-11" db="EMBL/GenBank/DDBJ databases">
        <title>MicrobeMod: A computational toolkit for identifying prokaryotic methylation and restriction-modification with nanopore sequencing.</title>
        <authorList>
            <person name="Crits-Christoph A."/>
            <person name="Kang S.C."/>
            <person name="Lee H."/>
            <person name="Ostrov N."/>
        </authorList>
    </citation>
    <scope>NUCLEOTIDE SEQUENCE [LARGE SCALE GENOMIC DNA]</scope>
    <source>
        <strain evidence="1 2">DSMZ 700</strain>
    </source>
</reference>
<gene>
    <name evidence="1" type="ORF">SIL87_02780</name>
</gene>
<dbReference type="EMBL" id="JAWXYB010000018">
    <property type="protein sequence ID" value="MDX5929692.1"/>
    <property type="molecule type" value="Genomic_DNA"/>
</dbReference>
<accession>A0AAW9DMX3</accession>